<proteinExistence type="predicted"/>
<keyword evidence="2" id="KW-1185">Reference proteome</keyword>
<dbReference type="AlphaFoldDB" id="U2XRR7"/>
<protein>
    <submittedName>
        <fullName evidence="1">Chainlength determinant protein</fullName>
    </submittedName>
</protein>
<evidence type="ECO:0000313" key="1">
    <source>
        <dbReference type="EMBL" id="ERL47782.1"/>
    </source>
</evidence>
<accession>U2XRR7</accession>
<name>U2XRR7_9PROT</name>
<dbReference type="STRING" id="1397666.RS24_00762"/>
<dbReference type="RefSeq" id="WP_021776799.1">
    <property type="nucleotide sequence ID" value="NZ_AWXE01000001.1"/>
</dbReference>
<sequence>MKIFFEQYRGDTSKIILNHDFLDSELAEVDLDETGNYLISLELEQGERVLSATLNQLDLNITSWDRLVVLDLEDFNDPLYKSKSKPNDFIFYTFRNRAGRVLLEIELEEIVCRVHCHVEPKYSNYLEWYNTVFLQFPLIQNPSSLGSASSIRSSLFSDYFFPSRFDFLNKVSNAIERLSSGIHRPGYLKKKYTLASIEKGLGGRPDKAIKQVLQNKVTWQRAPLTSTSLARRGIQSFEPQIFAKQTTSNDFNNTDNQRFLRVALKCAEKIRKQAVILREKEAYVHDVRAGGVSSFETKKIL</sequence>
<dbReference type="EMBL" id="AWXE01000001">
    <property type="protein sequence ID" value="ERL47782.1"/>
    <property type="molecule type" value="Genomic_DNA"/>
</dbReference>
<reference evidence="1 2" key="1">
    <citation type="journal article" date="2014" name="FEMS Microbiol. Ecol.">
        <title>Genomic differentiation among two strains of the PS1 clade isolated from geographically separated marine habitats.</title>
        <authorList>
            <person name="Jimenez-Infante F."/>
            <person name="Ngugi D.K."/>
            <person name="Alam I."/>
            <person name="Rashid M."/>
            <person name="Baalawi W."/>
            <person name="Kamau A.A."/>
            <person name="Bajic V.B."/>
            <person name="Stingl U."/>
        </authorList>
    </citation>
    <scope>NUCLEOTIDE SEQUENCE [LARGE SCALE GENOMIC DNA]</scope>
    <source>
        <strain evidence="1 2">RS24</strain>
    </source>
</reference>
<organism evidence="1 2">
    <name type="scientific">Candidatus Micropelagius thuwalensis</name>
    <dbReference type="NCBI Taxonomy" id="1397666"/>
    <lineage>
        <taxon>Bacteria</taxon>
        <taxon>Pseudomonadati</taxon>
        <taxon>Pseudomonadota</taxon>
        <taxon>Alphaproteobacteria</taxon>
        <taxon>PS1 clade</taxon>
        <taxon>Candidatus Micropelagius</taxon>
    </lineage>
</organism>
<comment type="caution">
    <text evidence="1">The sequence shown here is derived from an EMBL/GenBank/DDBJ whole genome shotgun (WGS) entry which is preliminary data.</text>
</comment>
<dbReference type="Proteomes" id="UP000016762">
    <property type="component" value="Unassembled WGS sequence"/>
</dbReference>
<evidence type="ECO:0000313" key="2">
    <source>
        <dbReference type="Proteomes" id="UP000016762"/>
    </source>
</evidence>
<gene>
    <name evidence="1" type="ORF">RS24_00762</name>
</gene>